<proteinExistence type="predicted"/>
<dbReference type="Proteomes" id="UP000245771">
    <property type="component" value="Unassembled WGS sequence"/>
</dbReference>
<dbReference type="AlphaFoldDB" id="A0A316V7L7"/>
<dbReference type="PANTHER" id="PTHR34222:SF33">
    <property type="entry name" value="RETROTRANSPOSON GAG DOMAIN-CONTAINING PROTEIN"/>
    <property type="match status" value="1"/>
</dbReference>
<reference evidence="1 2" key="1">
    <citation type="journal article" date="2018" name="Mol. Biol. Evol.">
        <title>Broad Genomic Sampling Reveals a Smut Pathogenic Ancestry of the Fungal Clade Ustilaginomycotina.</title>
        <authorList>
            <person name="Kijpornyongpan T."/>
            <person name="Mondo S.J."/>
            <person name="Barry K."/>
            <person name="Sandor L."/>
            <person name="Lee J."/>
            <person name="Lipzen A."/>
            <person name="Pangilinan J."/>
            <person name="LaButti K."/>
            <person name="Hainaut M."/>
            <person name="Henrissat B."/>
            <person name="Grigoriev I.V."/>
            <person name="Spatafora J.W."/>
            <person name="Aime M.C."/>
        </authorList>
    </citation>
    <scope>NUCLEOTIDE SEQUENCE [LARGE SCALE GENOMIC DNA]</scope>
    <source>
        <strain evidence="1 2">MCA 3882</strain>
    </source>
</reference>
<evidence type="ECO:0008006" key="3">
    <source>
        <dbReference type="Google" id="ProtNLM"/>
    </source>
</evidence>
<gene>
    <name evidence="1" type="ORF">FA14DRAFT_62869</name>
</gene>
<dbReference type="RefSeq" id="XP_025353808.1">
    <property type="nucleotide sequence ID" value="XM_025502590.1"/>
</dbReference>
<name>A0A316V7L7_9BASI</name>
<organism evidence="1 2">
    <name type="scientific">Meira miltonrushii</name>
    <dbReference type="NCBI Taxonomy" id="1280837"/>
    <lineage>
        <taxon>Eukaryota</taxon>
        <taxon>Fungi</taxon>
        <taxon>Dikarya</taxon>
        <taxon>Basidiomycota</taxon>
        <taxon>Ustilaginomycotina</taxon>
        <taxon>Exobasidiomycetes</taxon>
        <taxon>Exobasidiales</taxon>
        <taxon>Brachybasidiaceae</taxon>
        <taxon>Meira</taxon>
    </lineage>
</organism>
<dbReference type="InParanoid" id="A0A316V7L7"/>
<accession>A0A316V7L7</accession>
<evidence type="ECO:0000313" key="2">
    <source>
        <dbReference type="Proteomes" id="UP000245771"/>
    </source>
</evidence>
<evidence type="ECO:0000313" key="1">
    <source>
        <dbReference type="EMBL" id="PWN33506.1"/>
    </source>
</evidence>
<dbReference type="EMBL" id="KZ819604">
    <property type="protein sequence ID" value="PWN33506.1"/>
    <property type="molecule type" value="Genomic_DNA"/>
</dbReference>
<protein>
    <recommendedName>
        <fullName evidence="3">CCHC-type domain-containing protein</fullName>
    </recommendedName>
</protein>
<dbReference type="OrthoDB" id="1738167at2759"/>
<keyword evidence="2" id="KW-1185">Reference proteome</keyword>
<sequence>MAHTIQSQAKLKAEFFRTIMPKKGNSNDYQVFLSRLHNRYKKCKKAEARIDVVDLVEQFTIGLNTTYLIMAQIELKKLDQATRDNTLTMELFHQASVEVGRTGTRKETSDHLYSVIHNEIYGQKTKETLPTAMTNTQSKRPWCDHCNKPGHRKDKCWKLHGKPEN</sequence>
<dbReference type="GeneID" id="37024371"/>
<dbReference type="PANTHER" id="PTHR34222">
    <property type="entry name" value="GAG_PRE-INTEGRS DOMAIN-CONTAINING PROTEIN"/>
    <property type="match status" value="1"/>
</dbReference>